<feature type="transmembrane region" description="Helical" evidence="6">
    <location>
        <begin position="422"/>
        <end position="441"/>
    </location>
</feature>
<dbReference type="AlphaFoldDB" id="A0A5C8IIU5"/>
<dbReference type="Proteomes" id="UP000321926">
    <property type="component" value="Unassembled WGS sequence"/>
</dbReference>
<evidence type="ECO:0000256" key="3">
    <source>
        <dbReference type="ARBA" id="ARBA00022692"/>
    </source>
</evidence>
<name>A0A5C8IIU5_9BACT</name>
<dbReference type="PANTHER" id="PTHR30250:SF11">
    <property type="entry name" value="O-ANTIGEN TRANSPORTER-RELATED"/>
    <property type="match status" value="1"/>
</dbReference>
<accession>A0A5C8IIU5</accession>
<feature type="transmembrane region" description="Helical" evidence="6">
    <location>
        <begin position="12"/>
        <end position="34"/>
    </location>
</feature>
<feature type="transmembrane region" description="Helical" evidence="6">
    <location>
        <begin position="85"/>
        <end position="105"/>
    </location>
</feature>
<dbReference type="OrthoDB" id="1495589at2"/>
<keyword evidence="3 6" id="KW-0812">Transmembrane</keyword>
<dbReference type="EMBL" id="VRTY01000188">
    <property type="protein sequence ID" value="TXK20964.1"/>
    <property type="molecule type" value="Genomic_DNA"/>
</dbReference>
<proteinExistence type="predicted"/>
<keyword evidence="8" id="KW-1185">Reference proteome</keyword>
<keyword evidence="5 6" id="KW-0472">Membrane</keyword>
<dbReference type="InterPro" id="IPR050833">
    <property type="entry name" value="Poly_Biosynth_Transport"/>
</dbReference>
<feature type="transmembrane region" description="Helical" evidence="6">
    <location>
        <begin position="40"/>
        <end position="64"/>
    </location>
</feature>
<feature type="transmembrane region" description="Helical" evidence="6">
    <location>
        <begin position="365"/>
        <end position="386"/>
    </location>
</feature>
<dbReference type="GO" id="GO:0005886">
    <property type="term" value="C:plasma membrane"/>
    <property type="evidence" value="ECO:0007669"/>
    <property type="project" value="UniProtKB-SubCell"/>
</dbReference>
<dbReference type="PANTHER" id="PTHR30250">
    <property type="entry name" value="PST FAMILY PREDICTED COLANIC ACID TRANSPORTER"/>
    <property type="match status" value="1"/>
</dbReference>
<comment type="subcellular location">
    <subcellularLocation>
        <location evidence="1">Cell membrane</location>
        <topology evidence="1">Multi-pass membrane protein</topology>
    </subcellularLocation>
</comment>
<evidence type="ECO:0000256" key="1">
    <source>
        <dbReference type="ARBA" id="ARBA00004651"/>
    </source>
</evidence>
<evidence type="ECO:0000256" key="5">
    <source>
        <dbReference type="ARBA" id="ARBA00023136"/>
    </source>
</evidence>
<comment type="caution">
    <text evidence="7">The sequence shown here is derived from an EMBL/GenBank/DDBJ whole genome shotgun (WGS) entry which is preliminary data.</text>
</comment>
<evidence type="ECO:0000256" key="6">
    <source>
        <dbReference type="SAM" id="Phobius"/>
    </source>
</evidence>
<keyword evidence="2" id="KW-1003">Cell membrane</keyword>
<feature type="transmembrane region" description="Helical" evidence="6">
    <location>
        <begin position="149"/>
        <end position="169"/>
    </location>
</feature>
<dbReference type="RefSeq" id="WP_147924272.1">
    <property type="nucleotide sequence ID" value="NZ_VRTY01000188.1"/>
</dbReference>
<organism evidence="7 8">
    <name type="scientific">Pontibacter qinzhouensis</name>
    <dbReference type="NCBI Taxonomy" id="2603253"/>
    <lineage>
        <taxon>Bacteria</taxon>
        <taxon>Pseudomonadati</taxon>
        <taxon>Bacteroidota</taxon>
        <taxon>Cytophagia</taxon>
        <taxon>Cytophagales</taxon>
        <taxon>Hymenobacteraceae</taxon>
        <taxon>Pontibacter</taxon>
    </lineage>
</organism>
<feature type="transmembrane region" description="Helical" evidence="6">
    <location>
        <begin position="447"/>
        <end position="466"/>
    </location>
</feature>
<feature type="transmembrane region" description="Helical" evidence="6">
    <location>
        <begin position="299"/>
        <end position="324"/>
    </location>
</feature>
<evidence type="ECO:0000313" key="8">
    <source>
        <dbReference type="Proteomes" id="UP000321926"/>
    </source>
</evidence>
<gene>
    <name evidence="7" type="ORF">FVR03_23810</name>
</gene>
<keyword evidence="4 6" id="KW-1133">Transmembrane helix</keyword>
<feature type="transmembrane region" description="Helical" evidence="6">
    <location>
        <begin position="392"/>
        <end position="410"/>
    </location>
</feature>
<evidence type="ECO:0000313" key="7">
    <source>
        <dbReference type="EMBL" id="TXK20964.1"/>
    </source>
</evidence>
<sequence length="469" mass="52868">MLRKLLSDAAIYGLAAQLPRLAGVITLPLLTQYLTSADYGVAGVVIAYNSALGMLQSLGLVVVLGNLFSKFPLRYKWAWRQINGFLSVWSFFYGIVMGAIIYWIVPPEADAYRLQIAVLHALPIMLFASTEIQAMHYHLLSQRPLPIGIRAFVIGCVGVSMNVYTIAYLQLGFMGWFYANFLGALAGFLINAYHIYLKQGFWPIFNFKWHRIKSSLKMSLPVIPHNFSSFLMDTSDRLVLDMLQVPIPKIGLYNVASSLGSHFLMATHAIVQASSPYYMRYFGKEASQESALQARRLTFILQAFFLVITFVCCLWVKEIFVVLIRNKELQQAYPLAIVILMAYNYRPMYMAVTSLLVYRDQASKLWKISAVGGLGNVVLNFIFIPLFGYKAAAFTTFVALMYMGFGGYFLPDYKKVKQVDYYPLYWMGLTVATFALAYNLVELALAYKAFITVMVLGVAAIAAFQLRNS</sequence>
<feature type="transmembrane region" description="Helical" evidence="6">
    <location>
        <begin position="175"/>
        <end position="196"/>
    </location>
</feature>
<feature type="transmembrane region" description="Helical" evidence="6">
    <location>
        <begin position="336"/>
        <end position="358"/>
    </location>
</feature>
<protein>
    <submittedName>
        <fullName evidence="7">Lipopolysaccharide biosynthesis protein</fullName>
    </submittedName>
</protein>
<reference evidence="7 8" key="1">
    <citation type="submission" date="2019-08" db="EMBL/GenBank/DDBJ databases">
        <authorList>
            <person name="Shi S."/>
        </authorList>
    </citation>
    <scope>NUCLEOTIDE SEQUENCE [LARGE SCALE GENOMIC DNA]</scope>
    <source>
        <strain evidence="7 8">GY10130</strain>
    </source>
</reference>
<evidence type="ECO:0000256" key="2">
    <source>
        <dbReference type="ARBA" id="ARBA00022475"/>
    </source>
</evidence>
<evidence type="ECO:0000256" key="4">
    <source>
        <dbReference type="ARBA" id="ARBA00022989"/>
    </source>
</evidence>